<feature type="compositionally biased region" description="Low complexity" evidence="1">
    <location>
        <begin position="39"/>
        <end position="55"/>
    </location>
</feature>
<dbReference type="GeneID" id="28741102"/>
<dbReference type="RefSeq" id="XP_018005556.1">
    <property type="nucleotide sequence ID" value="XM_018149233.1"/>
</dbReference>
<dbReference type="EMBL" id="LFJN01000001">
    <property type="protein sequence ID" value="KPI45593.1"/>
    <property type="molecule type" value="Genomic_DNA"/>
</dbReference>
<feature type="compositionally biased region" description="Low complexity" evidence="1">
    <location>
        <begin position="67"/>
        <end position="79"/>
    </location>
</feature>
<dbReference type="OrthoDB" id="3599883at2759"/>
<evidence type="ECO:0008006" key="4">
    <source>
        <dbReference type="Google" id="ProtNLM"/>
    </source>
</evidence>
<protein>
    <recommendedName>
        <fullName evidence="4">Life-span regulatory factor domain-containing protein</fullName>
    </recommendedName>
</protein>
<accession>A0A0N1HBK8</accession>
<feature type="region of interest" description="Disordered" evidence="1">
    <location>
        <begin position="39"/>
        <end position="98"/>
    </location>
</feature>
<reference evidence="2 3" key="1">
    <citation type="submission" date="2015-06" db="EMBL/GenBank/DDBJ databases">
        <title>Draft genome of the ant-associated black yeast Phialophora attae CBS 131958.</title>
        <authorList>
            <person name="Moreno L.F."/>
            <person name="Stielow B.J."/>
            <person name="de Hoog S."/>
            <person name="Vicente V.A."/>
            <person name="Weiss V.A."/>
            <person name="de Vries M."/>
            <person name="Cruz L.M."/>
            <person name="Souza E.M."/>
        </authorList>
    </citation>
    <scope>NUCLEOTIDE SEQUENCE [LARGE SCALE GENOMIC DNA]</scope>
    <source>
        <strain evidence="2 3">CBS 131958</strain>
    </source>
</reference>
<evidence type="ECO:0000313" key="2">
    <source>
        <dbReference type="EMBL" id="KPI45593.1"/>
    </source>
</evidence>
<gene>
    <name evidence="2" type="ORF">AB675_875</name>
</gene>
<evidence type="ECO:0000313" key="3">
    <source>
        <dbReference type="Proteomes" id="UP000038010"/>
    </source>
</evidence>
<keyword evidence="3" id="KW-1185">Reference proteome</keyword>
<dbReference type="Pfam" id="PF12855">
    <property type="entry name" value="Ecl1"/>
    <property type="match status" value="1"/>
</dbReference>
<proteinExistence type="predicted"/>
<evidence type="ECO:0000256" key="1">
    <source>
        <dbReference type="SAM" id="MobiDB-lite"/>
    </source>
</evidence>
<dbReference type="VEuPathDB" id="FungiDB:AB675_875"/>
<feature type="compositionally biased region" description="Basic and acidic residues" evidence="1">
    <location>
        <begin position="87"/>
        <end position="98"/>
    </location>
</feature>
<name>A0A0N1HBK8_9EURO</name>
<dbReference type="AlphaFoldDB" id="A0A0N1HBK8"/>
<organism evidence="2 3">
    <name type="scientific">Cyphellophora attinorum</name>
    <dbReference type="NCBI Taxonomy" id="1664694"/>
    <lineage>
        <taxon>Eukaryota</taxon>
        <taxon>Fungi</taxon>
        <taxon>Dikarya</taxon>
        <taxon>Ascomycota</taxon>
        <taxon>Pezizomycotina</taxon>
        <taxon>Eurotiomycetes</taxon>
        <taxon>Chaetothyriomycetidae</taxon>
        <taxon>Chaetothyriales</taxon>
        <taxon>Cyphellophoraceae</taxon>
        <taxon>Cyphellophora</taxon>
    </lineage>
</organism>
<dbReference type="InterPro" id="IPR024368">
    <property type="entry name" value="Ecl1/2/3"/>
</dbReference>
<dbReference type="Proteomes" id="UP000038010">
    <property type="component" value="Unassembled WGS sequence"/>
</dbReference>
<sequence length="285" mass="30162">MATSFLQYCAMCEKQITTPSNSILYCSQACRRKDATKPISASILPPSPTTPSTRSGANSRSVSPQRASTPSMPSSPAPTIRIPADQHGYKADLDPTEWKPKLRRPDGLLRGAHMRKSEAYRYLASFHSRAMLGHEGGDGLSGNGEGKVGVHRYSSSMYAVPTMGTPSLSNTPTTTSSSFDGSWDKANGSGGVGGHAASVGADGEYPYDFSTRPLQSRCNPLYAIGSGAKVEDLVTPFVPPKVFVGPVEDDTVVGTAEDFWGKQMVTAGSGGKEHGLSKLLSKRGL</sequence>
<feature type="compositionally biased region" description="Polar residues" evidence="1">
    <location>
        <begin position="56"/>
        <end position="66"/>
    </location>
</feature>
<comment type="caution">
    <text evidence="2">The sequence shown here is derived from an EMBL/GenBank/DDBJ whole genome shotgun (WGS) entry which is preliminary data.</text>
</comment>